<sequence length="284" mass="32892">MPPFSETDIMFAIEHLDVPSDKKRDLPIIFVMSEQNIGIHEKLEQYYSDDKLSRFGRLEALPHWVFVDLFSFTRWDTIWSTTALHSSRLRDEVYGDKAAIPFLEQTLALHRYKETIIAQTECLIVHVAFVNAYKTSFERMKEHRRGPELPDLHGLVEKLVLIEGYLAHHQCYAERYLRVIDVLLSLAFNLETVKQRLQFKRLSYLAVVFLPLALVAAIFGMNNIVLQPQDYGQYAILALLGTIVVAFSSEKIFSWCEIYLARRARAKEARVLDEESSGSYYVPL</sequence>
<dbReference type="Proteomes" id="UP000664132">
    <property type="component" value="Unassembled WGS sequence"/>
</dbReference>
<dbReference type="OrthoDB" id="5428055at2759"/>
<dbReference type="InterPro" id="IPR045863">
    <property type="entry name" value="CorA_TM1_TM2"/>
</dbReference>
<comment type="subcellular location">
    <subcellularLocation>
        <location evidence="1">Membrane</location>
        <topology evidence="1">Multi-pass membrane protein</topology>
    </subcellularLocation>
</comment>
<keyword evidence="4 5" id="KW-0472">Membrane</keyword>
<keyword evidence="3 5" id="KW-1133">Transmembrane helix</keyword>
<dbReference type="Gene3D" id="1.20.58.340">
    <property type="entry name" value="Magnesium transport protein CorA, transmembrane region"/>
    <property type="match status" value="1"/>
</dbReference>
<dbReference type="GO" id="GO:0016020">
    <property type="term" value="C:membrane"/>
    <property type="evidence" value="ECO:0007669"/>
    <property type="project" value="UniProtKB-SubCell"/>
</dbReference>
<feature type="transmembrane region" description="Helical" evidence="5">
    <location>
        <begin position="231"/>
        <end position="253"/>
    </location>
</feature>
<name>A0A8H7WJF9_9HELO</name>
<gene>
    <name evidence="6" type="ORF">IFR04_000959</name>
</gene>
<evidence type="ECO:0000256" key="4">
    <source>
        <dbReference type="ARBA" id="ARBA00023136"/>
    </source>
</evidence>
<evidence type="ECO:0000256" key="3">
    <source>
        <dbReference type="ARBA" id="ARBA00022989"/>
    </source>
</evidence>
<evidence type="ECO:0000313" key="7">
    <source>
        <dbReference type="Proteomes" id="UP000664132"/>
    </source>
</evidence>
<dbReference type="InterPro" id="IPR002523">
    <property type="entry name" value="MgTranspt_CorA/ZnTranspt_ZntB"/>
</dbReference>
<dbReference type="AlphaFoldDB" id="A0A8H7WJF9"/>
<accession>A0A8H7WJF9</accession>
<evidence type="ECO:0000313" key="6">
    <source>
        <dbReference type="EMBL" id="KAG4426015.1"/>
    </source>
</evidence>
<proteinExistence type="predicted"/>
<dbReference type="SUPFAM" id="SSF144083">
    <property type="entry name" value="Magnesium transport protein CorA, transmembrane region"/>
    <property type="match status" value="1"/>
</dbReference>
<protein>
    <submittedName>
        <fullName evidence="6">Uncharacterized protein</fullName>
    </submittedName>
</protein>
<dbReference type="GO" id="GO:0046873">
    <property type="term" value="F:metal ion transmembrane transporter activity"/>
    <property type="evidence" value="ECO:0007669"/>
    <property type="project" value="InterPro"/>
</dbReference>
<feature type="transmembrane region" description="Helical" evidence="5">
    <location>
        <begin position="204"/>
        <end position="225"/>
    </location>
</feature>
<evidence type="ECO:0000256" key="2">
    <source>
        <dbReference type="ARBA" id="ARBA00022692"/>
    </source>
</evidence>
<dbReference type="EMBL" id="JAFJYH010000006">
    <property type="protein sequence ID" value="KAG4426015.1"/>
    <property type="molecule type" value="Genomic_DNA"/>
</dbReference>
<keyword evidence="7" id="KW-1185">Reference proteome</keyword>
<keyword evidence="2 5" id="KW-0812">Transmembrane</keyword>
<comment type="caution">
    <text evidence="6">The sequence shown here is derived from an EMBL/GenBank/DDBJ whole genome shotgun (WGS) entry which is preliminary data.</text>
</comment>
<evidence type="ECO:0000256" key="1">
    <source>
        <dbReference type="ARBA" id="ARBA00004141"/>
    </source>
</evidence>
<reference evidence="6" key="1">
    <citation type="submission" date="2021-02" db="EMBL/GenBank/DDBJ databases">
        <title>Genome sequence Cadophora malorum strain M34.</title>
        <authorList>
            <person name="Stefanovic E."/>
            <person name="Vu D."/>
            <person name="Scully C."/>
            <person name="Dijksterhuis J."/>
            <person name="Roader J."/>
            <person name="Houbraken J."/>
        </authorList>
    </citation>
    <scope>NUCLEOTIDE SEQUENCE</scope>
    <source>
        <strain evidence="6">M34</strain>
    </source>
</reference>
<dbReference type="Pfam" id="PF01544">
    <property type="entry name" value="CorA"/>
    <property type="match status" value="1"/>
</dbReference>
<organism evidence="6 7">
    <name type="scientific">Cadophora malorum</name>
    <dbReference type="NCBI Taxonomy" id="108018"/>
    <lineage>
        <taxon>Eukaryota</taxon>
        <taxon>Fungi</taxon>
        <taxon>Dikarya</taxon>
        <taxon>Ascomycota</taxon>
        <taxon>Pezizomycotina</taxon>
        <taxon>Leotiomycetes</taxon>
        <taxon>Helotiales</taxon>
        <taxon>Ploettnerulaceae</taxon>
        <taxon>Cadophora</taxon>
    </lineage>
</organism>
<evidence type="ECO:0000256" key="5">
    <source>
        <dbReference type="SAM" id="Phobius"/>
    </source>
</evidence>